<evidence type="ECO:0000313" key="2">
    <source>
        <dbReference type="Proteomes" id="UP000005237"/>
    </source>
</evidence>
<dbReference type="EnsemblMetazoa" id="CJA40961.1">
    <property type="protein sequence ID" value="CJA40961.1"/>
    <property type="gene ID" value="WBGene00216809"/>
</dbReference>
<organism evidence="1 2">
    <name type="scientific">Caenorhabditis japonica</name>
    <dbReference type="NCBI Taxonomy" id="281687"/>
    <lineage>
        <taxon>Eukaryota</taxon>
        <taxon>Metazoa</taxon>
        <taxon>Ecdysozoa</taxon>
        <taxon>Nematoda</taxon>
        <taxon>Chromadorea</taxon>
        <taxon>Rhabditida</taxon>
        <taxon>Rhabditina</taxon>
        <taxon>Rhabditomorpha</taxon>
        <taxon>Rhabditoidea</taxon>
        <taxon>Rhabditidae</taxon>
        <taxon>Peloderinae</taxon>
        <taxon>Caenorhabditis</taxon>
    </lineage>
</organism>
<evidence type="ECO:0000313" key="1">
    <source>
        <dbReference type="EnsemblMetazoa" id="CJA40961.1"/>
    </source>
</evidence>
<dbReference type="GO" id="GO:0005524">
    <property type="term" value="F:ATP binding"/>
    <property type="evidence" value="ECO:0007669"/>
    <property type="project" value="InterPro"/>
</dbReference>
<proteinExistence type="predicted"/>
<dbReference type="GO" id="GO:0003918">
    <property type="term" value="F:DNA topoisomerase type II (double strand cut, ATP-hydrolyzing) activity"/>
    <property type="evidence" value="ECO:0007669"/>
    <property type="project" value="InterPro"/>
</dbReference>
<dbReference type="Gene3D" id="1.10.268.10">
    <property type="entry name" value="Topoisomerase, domain 3"/>
    <property type="match status" value="1"/>
</dbReference>
<keyword evidence="2" id="KW-1185">Reference proteome</keyword>
<dbReference type="InterPro" id="IPR013757">
    <property type="entry name" value="Topo_IIA_A_a_sf"/>
</dbReference>
<protein>
    <submittedName>
        <fullName evidence="1">Uncharacterized protein</fullName>
    </submittedName>
</protein>
<dbReference type="Proteomes" id="UP000005237">
    <property type="component" value="Unassembled WGS sequence"/>
</dbReference>
<reference evidence="1" key="2">
    <citation type="submission" date="2022-06" db="UniProtKB">
        <authorList>
            <consortium name="EnsemblMetazoa"/>
        </authorList>
    </citation>
    <scope>IDENTIFICATION</scope>
    <source>
        <strain evidence="1">DF5081</strain>
    </source>
</reference>
<name>A0A8R1IXH3_CAEJA</name>
<sequence length="89" mass="10427">MARQQLEQTLLEMGFEADPMAKNRKNRTDFGYLLEMPLSRLTAEEMHRLAERKARRDAELEAAKQAEWRATWHSELDRLAAAIRKKSGR</sequence>
<accession>A0A8R1IXH3</accession>
<dbReference type="AlphaFoldDB" id="A0A8R1IXH3"/>
<dbReference type="SUPFAM" id="SSF56719">
    <property type="entry name" value="Type II DNA topoisomerase"/>
    <property type="match status" value="1"/>
</dbReference>
<dbReference type="GO" id="GO:0003677">
    <property type="term" value="F:DNA binding"/>
    <property type="evidence" value="ECO:0007669"/>
    <property type="project" value="InterPro"/>
</dbReference>
<dbReference type="InterPro" id="IPR013760">
    <property type="entry name" value="Topo_IIA-like_dom_sf"/>
</dbReference>
<reference evidence="2" key="1">
    <citation type="submission" date="2010-08" db="EMBL/GenBank/DDBJ databases">
        <authorList>
            <consortium name="Caenorhabditis japonica Sequencing Consortium"/>
            <person name="Wilson R.K."/>
        </authorList>
    </citation>
    <scope>NUCLEOTIDE SEQUENCE [LARGE SCALE GENOMIC DNA]</scope>
    <source>
        <strain evidence="2">DF5081</strain>
    </source>
</reference>